<comment type="similarity">
    <text evidence="2">Belongs to the 5'-nucleotidase family.</text>
</comment>
<comment type="caution">
    <text evidence="5">The sequence shown here is derived from an EMBL/GenBank/DDBJ whole genome shotgun (WGS) entry which is preliminary data.</text>
</comment>
<sequence length="505" mass="53817">MKTNFKKALLLASVLLLSAASIMASGKPEDFTLHIVSTNDTHGYGLTPSETSIGFSRVAGYVNQLKKEGQDVLLLDAGDTIAGNAATNLDRGESAIYALNSVQYDAMTMGNHETDFGAERFLELTEQMNFPFIVANLYADGEALFEPYLIKTIKKVNIALVGIVTPEYGVKDFTYEDPVVALNRLMPELKEKADVIIVLAHLGMERDFTSKRLAEEVEGIDLIVDGHDHVSTPEGTMVGETLIINSGSESSNIAMASLTVEGGKVVEKTSRLVDLTDEKLKNAEDPEVSAVLAEIKAKNDAILNEVLAVSPEFLEGTRAVIRTSDTNLGRLVTDAFRSDSGADIALMNAGWIRSSAEAGGVTMQDVLNILAMGGSVVTIPMTGSEVLASLEAGFAIYPEPNGFLMQVSGLTCDVDTSKEAGSRISNLMIGGEPAGMEKTYNAAVLDILAQIGAAGRAGAPDYKPFAIYGGGIIAVNSLSTEALADYLRNTPDAFNIIEEARMNIK</sequence>
<keyword evidence="2 5" id="KW-0378">Hydrolase</keyword>
<gene>
    <name evidence="5" type="ORF">HNR50_001504</name>
</gene>
<keyword evidence="1 2" id="KW-0732">Signal</keyword>
<keyword evidence="6" id="KW-1185">Reference proteome</keyword>
<dbReference type="InterPro" id="IPR004843">
    <property type="entry name" value="Calcineurin-like_PHP"/>
</dbReference>
<organism evidence="5 6">
    <name type="scientific">Spirochaeta isovalerica</name>
    <dbReference type="NCBI Taxonomy" id="150"/>
    <lineage>
        <taxon>Bacteria</taxon>
        <taxon>Pseudomonadati</taxon>
        <taxon>Spirochaetota</taxon>
        <taxon>Spirochaetia</taxon>
        <taxon>Spirochaetales</taxon>
        <taxon>Spirochaetaceae</taxon>
        <taxon>Spirochaeta</taxon>
    </lineage>
</organism>
<name>A0A841R7P3_9SPIO</name>
<evidence type="ECO:0000259" key="4">
    <source>
        <dbReference type="Pfam" id="PF02872"/>
    </source>
</evidence>
<evidence type="ECO:0000259" key="3">
    <source>
        <dbReference type="Pfam" id="PF00149"/>
    </source>
</evidence>
<dbReference type="AlphaFoldDB" id="A0A841R7P3"/>
<feature type="signal peptide" evidence="2">
    <location>
        <begin position="1"/>
        <end position="24"/>
    </location>
</feature>
<proteinExistence type="inferred from homology"/>
<dbReference type="InterPro" id="IPR008334">
    <property type="entry name" value="5'-Nucleotdase_C"/>
</dbReference>
<protein>
    <submittedName>
        <fullName evidence="5">5'-nucleotidase</fullName>
        <ecNumber evidence="5">3.1.3.5</ecNumber>
    </submittedName>
</protein>
<dbReference type="GO" id="GO:0009166">
    <property type="term" value="P:nucleotide catabolic process"/>
    <property type="evidence" value="ECO:0007669"/>
    <property type="project" value="InterPro"/>
</dbReference>
<dbReference type="Proteomes" id="UP000587760">
    <property type="component" value="Unassembled WGS sequence"/>
</dbReference>
<evidence type="ECO:0000313" key="6">
    <source>
        <dbReference type="Proteomes" id="UP000587760"/>
    </source>
</evidence>
<dbReference type="CDD" id="cd00845">
    <property type="entry name" value="MPP_UshA_N_like"/>
    <property type="match status" value="1"/>
</dbReference>
<reference evidence="5 6" key="1">
    <citation type="submission" date="2020-08" db="EMBL/GenBank/DDBJ databases">
        <title>Genomic Encyclopedia of Type Strains, Phase IV (KMG-IV): sequencing the most valuable type-strain genomes for metagenomic binning, comparative biology and taxonomic classification.</title>
        <authorList>
            <person name="Goeker M."/>
        </authorList>
    </citation>
    <scope>NUCLEOTIDE SEQUENCE [LARGE SCALE GENOMIC DNA]</scope>
    <source>
        <strain evidence="5 6">DSM 2461</strain>
    </source>
</reference>
<dbReference type="SUPFAM" id="SSF56300">
    <property type="entry name" value="Metallo-dependent phosphatases"/>
    <property type="match status" value="1"/>
</dbReference>
<evidence type="ECO:0000256" key="2">
    <source>
        <dbReference type="RuleBase" id="RU362119"/>
    </source>
</evidence>
<feature type="domain" description="Calcineurin-like phosphoesterase" evidence="3">
    <location>
        <begin position="34"/>
        <end position="230"/>
    </location>
</feature>
<dbReference type="Pfam" id="PF00149">
    <property type="entry name" value="Metallophos"/>
    <property type="match status" value="1"/>
</dbReference>
<dbReference type="InterPro" id="IPR006179">
    <property type="entry name" value="5_nucleotidase/apyrase"/>
</dbReference>
<dbReference type="EC" id="3.1.3.5" evidence="5"/>
<dbReference type="InterPro" id="IPR036907">
    <property type="entry name" value="5'-Nucleotdase_C_sf"/>
</dbReference>
<evidence type="ECO:0000313" key="5">
    <source>
        <dbReference type="EMBL" id="MBB6479846.1"/>
    </source>
</evidence>
<dbReference type="RefSeq" id="WP_184745437.1">
    <property type="nucleotide sequence ID" value="NZ_JACHGJ010000002.1"/>
</dbReference>
<dbReference type="PANTHER" id="PTHR11575">
    <property type="entry name" value="5'-NUCLEOTIDASE-RELATED"/>
    <property type="match status" value="1"/>
</dbReference>
<dbReference type="GO" id="GO:0008253">
    <property type="term" value="F:5'-nucleotidase activity"/>
    <property type="evidence" value="ECO:0007669"/>
    <property type="project" value="UniProtKB-EC"/>
</dbReference>
<dbReference type="Gene3D" id="3.60.21.10">
    <property type="match status" value="1"/>
</dbReference>
<keyword evidence="2" id="KW-0547">Nucleotide-binding</keyword>
<dbReference type="PANTHER" id="PTHR11575:SF24">
    <property type="entry name" value="5'-NUCLEOTIDASE"/>
    <property type="match status" value="1"/>
</dbReference>
<dbReference type="GO" id="GO:0000166">
    <property type="term" value="F:nucleotide binding"/>
    <property type="evidence" value="ECO:0007669"/>
    <property type="project" value="UniProtKB-KW"/>
</dbReference>
<feature type="chain" id="PRO_5033091804" evidence="2">
    <location>
        <begin position="25"/>
        <end position="505"/>
    </location>
</feature>
<dbReference type="SUPFAM" id="SSF55816">
    <property type="entry name" value="5'-nucleotidase (syn. UDP-sugar hydrolase), C-terminal domain"/>
    <property type="match status" value="1"/>
</dbReference>
<accession>A0A841R7P3</accession>
<dbReference type="Pfam" id="PF02872">
    <property type="entry name" value="5_nucleotid_C"/>
    <property type="match status" value="1"/>
</dbReference>
<dbReference type="EMBL" id="JACHGJ010000002">
    <property type="protein sequence ID" value="MBB6479846.1"/>
    <property type="molecule type" value="Genomic_DNA"/>
</dbReference>
<evidence type="ECO:0000256" key="1">
    <source>
        <dbReference type="ARBA" id="ARBA00022729"/>
    </source>
</evidence>
<dbReference type="PRINTS" id="PR01607">
    <property type="entry name" value="APYRASEFAMLY"/>
</dbReference>
<dbReference type="Gene3D" id="3.90.780.10">
    <property type="entry name" value="5'-Nucleotidase, C-terminal domain"/>
    <property type="match status" value="1"/>
</dbReference>
<feature type="domain" description="5'-Nucleotidase C-terminal" evidence="4">
    <location>
        <begin position="316"/>
        <end position="450"/>
    </location>
</feature>
<dbReference type="InterPro" id="IPR029052">
    <property type="entry name" value="Metallo-depent_PP-like"/>
</dbReference>